<sequence>MSSLIKSKVSEKHVDIDALLEEYAWTFFQDNKKKVDLGNFKTFKKRNEAEFTINRKNLVVIHEDPVFSNLQALGAPKPSTIFKSVFTNNTSQQQAYSLKAERTSENTCGISREQGFKIGSEAKLTLKIPGKIAEVTTGLKTEMHFNSLQENKQSEIVTWSMDTNIVVPPGHQTIASVVIDEMNYHGSYTIQTVLKGTVTIIIKRRRDGVIVLPVTADISVIMQEFDKKKDPRLHGVLTFDKKQVVLTSKGTCHFQMSVRQYVNLKEIKLDDIAHISLPQLNEASQRRYTA</sequence>
<protein>
    <submittedName>
        <fullName evidence="2">Uncharacterized protein</fullName>
    </submittedName>
</protein>
<dbReference type="InterPro" id="IPR004991">
    <property type="entry name" value="Aerolysin-like"/>
</dbReference>
<accession>A0A914C215</accession>
<name>A0A914C215_9BILA</name>
<dbReference type="Pfam" id="PF03318">
    <property type="entry name" value="ETX_MTX2"/>
    <property type="match status" value="1"/>
</dbReference>
<dbReference type="Proteomes" id="UP000887540">
    <property type="component" value="Unplaced"/>
</dbReference>
<dbReference type="AlphaFoldDB" id="A0A914C215"/>
<dbReference type="PANTHER" id="PTHR39369">
    <property type="entry name" value="LIN-24 (TWENTY-FOUR) LIKE"/>
    <property type="match status" value="1"/>
</dbReference>
<reference evidence="2" key="1">
    <citation type="submission" date="2022-11" db="UniProtKB">
        <authorList>
            <consortium name="WormBaseParasite"/>
        </authorList>
    </citation>
    <scope>IDENTIFICATION</scope>
</reference>
<dbReference type="WBParaSite" id="ACRNAN_Path_1559.g6066.t1">
    <property type="protein sequence ID" value="ACRNAN_Path_1559.g6066.t1"/>
    <property type="gene ID" value="ACRNAN_Path_1559.g6066"/>
</dbReference>
<evidence type="ECO:0000313" key="2">
    <source>
        <dbReference type="WBParaSite" id="ACRNAN_Path_1559.g6066.t1"/>
    </source>
</evidence>
<dbReference type="SUPFAM" id="SSF56973">
    <property type="entry name" value="Aerolisin/ETX pore-forming domain"/>
    <property type="match status" value="1"/>
</dbReference>
<organism evidence="1 2">
    <name type="scientific">Acrobeloides nanus</name>
    <dbReference type="NCBI Taxonomy" id="290746"/>
    <lineage>
        <taxon>Eukaryota</taxon>
        <taxon>Metazoa</taxon>
        <taxon>Ecdysozoa</taxon>
        <taxon>Nematoda</taxon>
        <taxon>Chromadorea</taxon>
        <taxon>Rhabditida</taxon>
        <taxon>Tylenchina</taxon>
        <taxon>Cephalobomorpha</taxon>
        <taxon>Cephaloboidea</taxon>
        <taxon>Cephalobidae</taxon>
        <taxon>Acrobeloides</taxon>
    </lineage>
</organism>
<dbReference type="CDD" id="cd20237">
    <property type="entry name" value="PFM_LIN24-like"/>
    <property type="match status" value="1"/>
</dbReference>
<dbReference type="PANTHER" id="PTHR39369:SF5">
    <property type="entry name" value="CABIT DOMAIN-CONTAINING PROTEIN"/>
    <property type="match status" value="1"/>
</dbReference>
<evidence type="ECO:0000313" key="1">
    <source>
        <dbReference type="Proteomes" id="UP000887540"/>
    </source>
</evidence>
<proteinExistence type="predicted"/>
<dbReference type="Gene3D" id="2.170.15.10">
    <property type="entry name" value="Proaerolysin, chain A, domain 3"/>
    <property type="match status" value="1"/>
</dbReference>
<keyword evidence="1" id="KW-1185">Reference proteome</keyword>